<name>A0A316YIY1_9BASI</name>
<evidence type="ECO:0000313" key="12">
    <source>
        <dbReference type="Proteomes" id="UP000245768"/>
    </source>
</evidence>
<organism evidence="11 12">
    <name type="scientific">Acaromyces ingoldii</name>
    <dbReference type="NCBI Taxonomy" id="215250"/>
    <lineage>
        <taxon>Eukaryota</taxon>
        <taxon>Fungi</taxon>
        <taxon>Dikarya</taxon>
        <taxon>Basidiomycota</taxon>
        <taxon>Ustilaginomycotina</taxon>
        <taxon>Exobasidiomycetes</taxon>
        <taxon>Exobasidiales</taxon>
        <taxon>Cryptobasidiaceae</taxon>
        <taxon>Acaromyces</taxon>
    </lineage>
</organism>
<evidence type="ECO:0000256" key="4">
    <source>
        <dbReference type="ARBA" id="ARBA00022729"/>
    </source>
</evidence>
<evidence type="ECO:0000256" key="2">
    <source>
        <dbReference type="ARBA" id="ARBA00009967"/>
    </source>
</evidence>
<dbReference type="AlphaFoldDB" id="A0A316YIY1"/>
<evidence type="ECO:0000256" key="1">
    <source>
        <dbReference type="ARBA" id="ARBA00001974"/>
    </source>
</evidence>
<proteinExistence type="inferred from homology"/>
<keyword evidence="7" id="KW-0325">Glycoprotein</keyword>
<dbReference type="InterPro" id="IPR010795">
    <property type="entry name" value="Prenylcys_lyase"/>
</dbReference>
<dbReference type="Pfam" id="PF07156">
    <property type="entry name" value="Prenylcys_lyase"/>
    <property type="match status" value="2"/>
</dbReference>
<evidence type="ECO:0000313" key="11">
    <source>
        <dbReference type="EMBL" id="PWN88053.1"/>
    </source>
</evidence>
<dbReference type="Proteomes" id="UP000245768">
    <property type="component" value="Unassembled WGS sequence"/>
</dbReference>
<evidence type="ECO:0000259" key="10">
    <source>
        <dbReference type="Pfam" id="PF07156"/>
    </source>
</evidence>
<dbReference type="InterPro" id="IPR017046">
    <property type="entry name" value="Prenylcysteine_Oxase1"/>
</dbReference>
<dbReference type="GO" id="GO:0030327">
    <property type="term" value="P:prenylated protein catabolic process"/>
    <property type="evidence" value="ECO:0007669"/>
    <property type="project" value="TreeGrafter"/>
</dbReference>
<evidence type="ECO:0000256" key="3">
    <source>
        <dbReference type="ARBA" id="ARBA00022630"/>
    </source>
</evidence>
<dbReference type="GO" id="GO:0030328">
    <property type="term" value="P:prenylcysteine catabolic process"/>
    <property type="evidence" value="ECO:0007669"/>
    <property type="project" value="InterPro"/>
</dbReference>
<dbReference type="RefSeq" id="XP_025375251.1">
    <property type="nucleotide sequence ID" value="XM_025522259.1"/>
</dbReference>
<comment type="similarity">
    <text evidence="2">Belongs to the prenylcysteine oxidase family.</text>
</comment>
<keyword evidence="5" id="KW-0274">FAD</keyword>
<evidence type="ECO:0000256" key="8">
    <source>
        <dbReference type="SAM" id="MobiDB-lite"/>
    </source>
</evidence>
<feature type="domain" description="Prenylcysteine lyase" evidence="10">
    <location>
        <begin position="204"/>
        <end position="587"/>
    </location>
</feature>
<accession>A0A316YIY1</accession>
<dbReference type="PIRSF" id="PIRSF036292">
    <property type="entry name" value="Prenylcysteine_oxidase"/>
    <property type="match status" value="1"/>
</dbReference>
<dbReference type="PANTHER" id="PTHR15944:SF0">
    <property type="entry name" value="PRENYLCYSTEINE LYASE DOMAIN-CONTAINING PROTEIN"/>
    <property type="match status" value="1"/>
</dbReference>
<comment type="cofactor">
    <cofactor evidence="1">
        <name>FAD</name>
        <dbReference type="ChEBI" id="CHEBI:57692"/>
    </cofactor>
</comment>
<feature type="region of interest" description="Disordered" evidence="8">
    <location>
        <begin position="403"/>
        <end position="436"/>
    </location>
</feature>
<dbReference type="GeneID" id="37044175"/>
<dbReference type="EMBL" id="KZ819638">
    <property type="protein sequence ID" value="PWN88053.1"/>
    <property type="molecule type" value="Genomic_DNA"/>
</dbReference>
<sequence>MLLKWSLFLLALFVASSSQQQQPGGRPRTSKVAIIGAGPGGTSAAFFLSKAQEKLEALGRGSEGFDVTVFEREERVGGRTATVRPYDDESLEPVELGASIFASVNLNLQRAAKDFNLSTDAKLGTNGAIGIWDGQQFLIEGLDNSWWNSARMLWRYGYSPMKTKNLVADVVSKFVRLYDPTYLHKTQAAEGSIVATTGSENKTTSGFPWASIEDIANAMELSGLVAVDAGDYFYEQGVSKLFVEEVVEAASLVNYGQEIYSIHGVGGHVSLAASGAKGVRGGNSQVFQEMLGRSGARLKLGVQGEVTGLARFDTVEEAIKAGKLTHAQAIERGYANEMGDKATKWWLGTKSGYGDLYDYVFIAAPWHSAGITLLNTRAVIPSAKYVHLHVTILVTNAEQPDPRYFGRGEKDSVPTTVLTSHASIRKTKAPSSSPSFRSFSQSTLALLGNPVAAIANIIAGWWPGSGGDNEKKGPVIDFNSLSYLAEIPARQGAKDGEEESPKEHVVKLFSEKELSDDHLEAIFGKGRVLWTHRKQWDAYPYLTPTRDFAPLQADDNLFFLNAFERLISTMETSTVSARNAVAIVLQRKLGFDFVHGGQACPWEKEKSTDDDNDDNKFNKNWADWGCKSG</sequence>
<dbReference type="OrthoDB" id="437369at2759"/>
<evidence type="ECO:0000256" key="7">
    <source>
        <dbReference type="ARBA" id="ARBA00023180"/>
    </source>
</evidence>
<dbReference type="InParanoid" id="A0A316YIY1"/>
<feature type="compositionally biased region" description="Polar residues" evidence="8">
    <location>
        <begin position="413"/>
        <end position="422"/>
    </location>
</feature>
<evidence type="ECO:0000256" key="6">
    <source>
        <dbReference type="ARBA" id="ARBA00023002"/>
    </source>
</evidence>
<feature type="compositionally biased region" description="Basic and acidic residues" evidence="8">
    <location>
        <begin position="603"/>
        <end position="617"/>
    </location>
</feature>
<keyword evidence="12" id="KW-1185">Reference proteome</keyword>
<dbReference type="InterPro" id="IPR036188">
    <property type="entry name" value="FAD/NAD-bd_sf"/>
</dbReference>
<dbReference type="STRING" id="215250.A0A316YIY1"/>
<dbReference type="PANTHER" id="PTHR15944">
    <property type="entry name" value="FARNESYLCYSTEINE LYASE"/>
    <property type="match status" value="1"/>
</dbReference>
<evidence type="ECO:0000256" key="9">
    <source>
        <dbReference type="SAM" id="SignalP"/>
    </source>
</evidence>
<feature type="signal peptide" evidence="9">
    <location>
        <begin position="1"/>
        <end position="18"/>
    </location>
</feature>
<feature type="region of interest" description="Disordered" evidence="8">
    <location>
        <begin position="603"/>
        <end position="629"/>
    </location>
</feature>
<dbReference type="GO" id="GO:0001735">
    <property type="term" value="F:prenylcysteine oxidase activity"/>
    <property type="evidence" value="ECO:0007669"/>
    <property type="project" value="InterPro"/>
</dbReference>
<reference evidence="11 12" key="1">
    <citation type="journal article" date="2018" name="Mol. Biol. Evol.">
        <title>Broad Genomic Sampling Reveals a Smut Pathogenic Ancestry of the Fungal Clade Ustilaginomycotina.</title>
        <authorList>
            <person name="Kijpornyongpan T."/>
            <person name="Mondo S.J."/>
            <person name="Barry K."/>
            <person name="Sandor L."/>
            <person name="Lee J."/>
            <person name="Lipzen A."/>
            <person name="Pangilinan J."/>
            <person name="LaButti K."/>
            <person name="Hainaut M."/>
            <person name="Henrissat B."/>
            <person name="Grigoriev I.V."/>
            <person name="Spatafora J.W."/>
            <person name="Aime M.C."/>
        </authorList>
    </citation>
    <scope>NUCLEOTIDE SEQUENCE [LARGE SCALE GENOMIC DNA]</scope>
    <source>
        <strain evidence="11 12">MCA 4198</strain>
    </source>
</reference>
<keyword evidence="6" id="KW-0560">Oxidoreductase</keyword>
<evidence type="ECO:0000256" key="5">
    <source>
        <dbReference type="ARBA" id="ARBA00022827"/>
    </source>
</evidence>
<feature type="domain" description="Prenylcysteine lyase" evidence="10">
    <location>
        <begin position="143"/>
        <end position="179"/>
    </location>
</feature>
<gene>
    <name evidence="11" type="ORF">FA10DRAFT_268273</name>
</gene>
<dbReference type="Gene3D" id="3.50.50.60">
    <property type="entry name" value="FAD/NAD(P)-binding domain"/>
    <property type="match status" value="1"/>
</dbReference>
<keyword evidence="4 9" id="KW-0732">Signal</keyword>
<feature type="chain" id="PRO_5016303706" description="Prenylcysteine lyase domain-containing protein" evidence="9">
    <location>
        <begin position="19"/>
        <end position="629"/>
    </location>
</feature>
<protein>
    <recommendedName>
        <fullName evidence="10">Prenylcysteine lyase domain-containing protein</fullName>
    </recommendedName>
</protein>
<dbReference type="SUPFAM" id="SSF51905">
    <property type="entry name" value="FAD/NAD(P)-binding domain"/>
    <property type="match status" value="1"/>
</dbReference>
<dbReference type="Pfam" id="PF13450">
    <property type="entry name" value="NAD_binding_8"/>
    <property type="match status" value="1"/>
</dbReference>
<feature type="compositionally biased region" description="Basic and acidic residues" evidence="8">
    <location>
        <begin position="403"/>
        <end position="412"/>
    </location>
</feature>
<keyword evidence="3" id="KW-0285">Flavoprotein</keyword>